<feature type="binding site" evidence="3">
    <location>
        <position position="202"/>
    </location>
    <ligand>
        <name>a divalent metal cation</name>
        <dbReference type="ChEBI" id="CHEBI:60240"/>
    </ligand>
</feature>
<comment type="caution">
    <text evidence="5">The sequence shown here is derived from an EMBL/GenBank/DDBJ whole genome shotgun (WGS) entry which is preliminary data.</text>
</comment>
<organism evidence="5 6">
    <name type="scientific">Ciceribacter naphthalenivorans</name>
    <dbReference type="NCBI Taxonomy" id="1118451"/>
    <lineage>
        <taxon>Bacteria</taxon>
        <taxon>Pseudomonadati</taxon>
        <taxon>Pseudomonadota</taxon>
        <taxon>Alphaproteobacteria</taxon>
        <taxon>Hyphomicrobiales</taxon>
        <taxon>Rhizobiaceae</taxon>
        <taxon>Ciceribacter</taxon>
    </lineage>
</organism>
<feature type="binding site" evidence="3">
    <location>
        <position position="104"/>
    </location>
    <ligand>
        <name>substrate</name>
    </ligand>
</feature>
<evidence type="ECO:0000259" key="4">
    <source>
        <dbReference type="Pfam" id="PF08450"/>
    </source>
</evidence>
<dbReference type="PANTHER" id="PTHR10907:SF47">
    <property type="entry name" value="REGUCALCIN"/>
    <property type="match status" value="1"/>
</dbReference>
<proteinExistence type="inferred from homology"/>
<dbReference type="Proteomes" id="UP000321717">
    <property type="component" value="Unassembled WGS sequence"/>
</dbReference>
<feature type="active site" description="Proton donor/acceptor" evidence="2">
    <location>
        <position position="202"/>
    </location>
</feature>
<feature type="binding site" evidence="3">
    <location>
        <position position="106"/>
    </location>
    <ligand>
        <name>substrate</name>
    </ligand>
</feature>
<evidence type="ECO:0000313" key="5">
    <source>
        <dbReference type="EMBL" id="GEO85088.1"/>
    </source>
</evidence>
<feature type="domain" description="SMP-30/Gluconolactonase/LRE-like region" evidence="4">
    <location>
        <begin position="19"/>
        <end position="260"/>
    </location>
</feature>
<name>A0A512HI12_9HYPH</name>
<comment type="cofactor">
    <cofactor evidence="3">
        <name>Zn(2+)</name>
        <dbReference type="ChEBI" id="CHEBI:29105"/>
    </cofactor>
    <text evidence="3">Binds 1 divalent metal cation per subunit.</text>
</comment>
<accession>A0A512HI12</accession>
<evidence type="ECO:0000313" key="6">
    <source>
        <dbReference type="Proteomes" id="UP000321717"/>
    </source>
</evidence>
<comment type="similarity">
    <text evidence="1">Belongs to the SMP-30/CGR1 family.</text>
</comment>
<protein>
    <submittedName>
        <fullName evidence="5">Gluconolaconase</fullName>
    </submittedName>
</protein>
<evidence type="ECO:0000256" key="3">
    <source>
        <dbReference type="PIRSR" id="PIRSR605511-2"/>
    </source>
</evidence>
<dbReference type="PANTHER" id="PTHR10907">
    <property type="entry name" value="REGUCALCIN"/>
    <property type="match status" value="1"/>
</dbReference>
<gene>
    <name evidence="5" type="ORF">RNA01_20200</name>
</gene>
<dbReference type="InterPro" id="IPR011042">
    <property type="entry name" value="6-blade_b-propeller_TolB-like"/>
</dbReference>
<reference evidence="5 6" key="1">
    <citation type="submission" date="2019-07" db="EMBL/GenBank/DDBJ databases">
        <title>Whole genome shotgun sequence of Rhizobium naphthalenivorans NBRC 107585.</title>
        <authorList>
            <person name="Hosoyama A."/>
            <person name="Uohara A."/>
            <person name="Ohji S."/>
            <person name="Ichikawa N."/>
        </authorList>
    </citation>
    <scope>NUCLEOTIDE SEQUENCE [LARGE SCALE GENOMIC DNA]</scope>
    <source>
        <strain evidence="5 6">NBRC 107585</strain>
    </source>
</reference>
<dbReference type="SUPFAM" id="SSF63829">
    <property type="entry name" value="Calcium-dependent phosphotriesterase"/>
    <property type="match status" value="1"/>
</dbReference>
<feature type="binding site" evidence="3">
    <location>
        <position position="21"/>
    </location>
    <ligand>
        <name>a divalent metal cation</name>
        <dbReference type="ChEBI" id="CHEBI:60240"/>
    </ligand>
</feature>
<sequence length="295" mass="31791">MTTRHPFQGTVLEETRLELGEGPVYDPDLDCLWWFDILGCGLRRFDLASGTVAAQALPFMGSVIARIDGRRHLLASDQGLFLRDLASGELTPHCELEPSSRGNRSNDGRVHPSGALWIGTMGKDAATGAGAIYHVAGKVVTRIFDKVSIPNSICFSPNGEIGYFVDSRVNILMRVPVSPTTGLPTGQAEPFIDGRDRPGVFDGSVCDANGDIWNARWGGGGVDRYDPAGRHLARYDMPAERVTCPAFFGPRADRLMITSCWEGLDAAGRTADPLAGATFELGVAVEGRIEPAFQL</sequence>
<dbReference type="InterPro" id="IPR013658">
    <property type="entry name" value="SGL"/>
</dbReference>
<dbReference type="AlphaFoldDB" id="A0A512HI12"/>
<evidence type="ECO:0000256" key="2">
    <source>
        <dbReference type="PIRSR" id="PIRSR605511-1"/>
    </source>
</evidence>
<dbReference type="GO" id="GO:0005509">
    <property type="term" value="F:calcium ion binding"/>
    <property type="evidence" value="ECO:0007669"/>
    <property type="project" value="TreeGrafter"/>
</dbReference>
<evidence type="ECO:0000256" key="1">
    <source>
        <dbReference type="ARBA" id="ARBA00008853"/>
    </source>
</evidence>
<dbReference type="RefSeq" id="WP_147180042.1">
    <property type="nucleotide sequence ID" value="NZ_BJZP01000008.1"/>
</dbReference>
<dbReference type="InterPro" id="IPR005511">
    <property type="entry name" value="SMP-30"/>
</dbReference>
<feature type="binding site" evidence="3">
    <location>
        <position position="151"/>
    </location>
    <ligand>
        <name>a divalent metal cation</name>
        <dbReference type="ChEBI" id="CHEBI:60240"/>
    </ligand>
</feature>
<keyword evidence="6" id="KW-1185">Reference proteome</keyword>
<dbReference type="OrthoDB" id="2633250at2"/>
<dbReference type="EMBL" id="BJZP01000008">
    <property type="protein sequence ID" value="GEO85088.1"/>
    <property type="molecule type" value="Genomic_DNA"/>
</dbReference>
<feature type="binding site" evidence="3">
    <location>
        <position position="124"/>
    </location>
    <ligand>
        <name>substrate</name>
    </ligand>
</feature>
<dbReference type="GO" id="GO:0019853">
    <property type="term" value="P:L-ascorbic acid biosynthetic process"/>
    <property type="evidence" value="ECO:0007669"/>
    <property type="project" value="TreeGrafter"/>
</dbReference>
<dbReference type="PRINTS" id="PR01790">
    <property type="entry name" value="SMP30FAMILY"/>
</dbReference>
<dbReference type="GO" id="GO:0004341">
    <property type="term" value="F:gluconolactonase activity"/>
    <property type="evidence" value="ECO:0007669"/>
    <property type="project" value="TreeGrafter"/>
</dbReference>
<keyword evidence="3" id="KW-0479">Metal-binding</keyword>
<dbReference type="Gene3D" id="2.120.10.30">
    <property type="entry name" value="TolB, C-terminal domain"/>
    <property type="match status" value="1"/>
</dbReference>
<dbReference type="Pfam" id="PF08450">
    <property type="entry name" value="SGL"/>
    <property type="match status" value="1"/>
</dbReference>
<keyword evidence="3" id="KW-0862">Zinc</keyword>